<evidence type="ECO:0000256" key="3">
    <source>
        <dbReference type="ARBA" id="ARBA00022801"/>
    </source>
</evidence>
<evidence type="ECO:0000256" key="5">
    <source>
        <dbReference type="PROSITE-ProRule" id="PRU01240"/>
    </source>
</evidence>
<dbReference type="InterPro" id="IPR036852">
    <property type="entry name" value="Peptidase_S8/S53_dom_sf"/>
</dbReference>
<protein>
    <submittedName>
        <fullName evidence="8">S8 family serine peptidase</fullName>
    </submittedName>
</protein>
<dbReference type="InterPro" id="IPR000209">
    <property type="entry name" value="Peptidase_S8/S53_dom"/>
</dbReference>
<accession>A0A5D6V900</accession>
<keyword evidence="9" id="KW-1185">Reference proteome</keyword>
<dbReference type="Proteomes" id="UP000322791">
    <property type="component" value="Unassembled WGS sequence"/>
</dbReference>
<sequence>MRIPFFVGLLGLTSLPFHSQAQSAAPVAPAPAAAQWHLLDPKADGVQGISAQRAYRELLTTRVANPVLVAVIDGGIDTTHADLKRVLWRNAKEIAGNGKDDDRNGYVDDVYGWNFLGGKDGRNVNVESYEDTRLYAKLKPLYEGKARTAVPEAKRTEYDLYQQVKKSYKEHYEQDHAQYAQIKPIYEQTQQLAEKLRRELGVTRLDTATLRNPVTQDEQLREVALMYYLNLRQYDQPDLESVLAEMKDAYEQNKNLVEFSLDPAFNPRSIVGDNPEDTKDRSYGNRDVMGPDPMHGTHVAGIIAADRQNNLGVLGVAGGPVRIMAVRAVPNGDERDKDVANAIRYAVDNGAQIINMSFGKYFSPQRQAVEDAIKYAESKGVLLVHSAGNEANNLDQVAQFPAARTIAGQPFANLLTVGAAARTADEHLVADFSNYSPQQVDVFAPGVQIYSTLPGSQYGNLSGTSMAAPVVAGIAAVLKSYFPGLTAQDLKRIIMQSAVPTKLQVRQPGTDKLVDFGTLSSTGALVNLYQAVLLAQQQDAATPKK</sequence>
<proteinExistence type="inferred from homology"/>
<dbReference type="GO" id="GO:0006508">
    <property type="term" value="P:proteolysis"/>
    <property type="evidence" value="ECO:0007669"/>
    <property type="project" value="UniProtKB-KW"/>
</dbReference>
<keyword evidence="6" id="KW-0732">Signal</keyword>
<dbReference type="PROSITE" id="PS00138">
    <property type="entry name" value="SUBTILASE_SER"/>
    <property type="match status" value="1"/>
</dbReference>
<reference evidence="8 9" key="1">
    <citation type="submission" date="2019-08" db="EMBL/GenBank/DDBJ databases">
        <authorList>
            <person name="Seo M.-J."/>
        </authorList>
    </citation>
    <scope>NUCLEOTIDE SEQUENCE [LARGE SCALE GENOMIC DNA]</scope>
    <source>
        <strain evidence="8 9">KIGAM108</strain>
    </source>
</reference>
<name>A0A5D6V900_9BACT</name>
<feature type="active site" description="Charge relay system" evidence="5">
    <location>
        <position position="465"/>
    </location>
</feature>
<feature type="active site" description="Charge relay system" evidence="5">
    <location>
        <position position="295"/>
    </location>
</feature>
<evidence type="ECO:0000256" key="4">
    <source>
        <dbReference type="ARBA" id="ARBA00022825"/>
    </source>
</evidence>
<evidence type="ECO:0000313" key="8">
    <source>
        <dbReference type="EMBL" id="TYZ11830.1"/>
    </source>
</evidence>
<evidence type="ECO:0000259" key="7">
    <source>
        <dbReference type="Pfam" id="PF00082"/>
    </source>
</evidence>
<dbReference type="EMBL" id="VTHL01000004">
    <property type="protein sequence ID" value="TYZ11830.1"/>
    <property type="molecule type" value="Genomic_DNA"/>
</dbReference>
<evidence type="ECO:0000256" key="1">
    <source>
        <dbReference type="ARBA" id="ARBA00011073"/>
    </source>
</evidence>
<dbReference type="SUPFAM" id="SSF52743">
    <property type="entry name" value="Subtilisin-like"/>
    <property type="match status" value="1"/>
</dbReference>
<keyword evidence="4 5" id="KW-0720">Serine protease</keyword>
<dbReference type="Pfam" id="PF00082">
    <property type="entry name" value="Peptidase_S8"/>
    <property type="match status" value="1"/>
</dbReference>
<dbReference type="InterPro" id="IPR023828">
    <property type="entry name" value="Peptidase_S8_Ser-AS"/>
</dbReference>
<feature type="chain" id="PRO_5023074514" evidence="6">
    <location>
        <begin position="25"/>
        <end position="545"/>
    </location>
</feature>
<organism evidence="8 9">
    <name type="scientific">Hymenobacter lutimineralis</name>
    <dbReference type="NCBI Taxonomy" id="2606448"/>
    <lineage>
        <taxon>Bacteria</taxon>
        <taxon>Pseudomonadati</taxon>
        <taxon>Bacteroidota</taxon>
        <taxon>Cytophagia</taxon>
        <taxon>Cytophagales</taxon>
        <taxon>Hymenobacteraceae</taxon>
        <taxon>Hymenobacter</taxon>
    </lineage>
</organism>
<feature type="active site" description="Charge relay system" evidence="5">
    <location>
        <position position="73"/>
    </location>
</feature>
<dbReference type="PROSITE" id="PS51892">
    <property type="entry name" value="SUBTILASE"/>
    <property type="match status" value="1"/>
</dbReference>
<dbReference type="AlphaFoldDB" id="A0A5D6V900"/>
<dbReference type="GO" id="GO:0004252">
    <property type="term" value="F:serine-type endopeptidase activity"/>
    <property type="evidence" value="ECO:0007669"/>
    <property type="project" value="UniProtKB-UniRule"/>
</dbReference>
<dbReference type="InterPro" id="IPR015500">
    <property type="entry name" value="Peptidase_S8_subtilisin-rel"/>
</dbReference>
<keyword evidence="2 5" id="KW-0645">Protease</keyword>
<dbReference type="PROSITE" id="PS00137">
    <property type="entry name" value="SUBTILASE_HIS"/>
    <property type="match status" value="1"/>
</dbReference>
<gene>
    <name evidence="8" type="ORF">FY528_05585</name>
</gene>
<feature type="domain" description="Peptidase S8/S53" evidence="7">
    <location>
        <begin position="67"/>
        <end position="507"/>
    </location>
</feature>
<dbReference type="PANTHER" id="PTHR43399">
    <property type="entry name" value="SUBTILISIN-RELATED"/>
    <property type="match status" value="1"/>
</dbReference>
<dbReference type="RefSeq" id="WP_149070009.1">
    <property type="nucleotide sequence ID" value="NZ_VTHL01000004.1"/>
</dbReference>
<comment type="caution">
    <text evidence="8">The sequence shown here is derived from an EMBL/GenBank/DDBJ whole genome shotgun (WGS) entry which is preliminary data.</text>
</comment>
<dbReference type="InterPro" id="IPR051048">
    <property type="entry name" value="Peptidase_S8/S53_subtilisin"/>
</dbReference>
<dbReference type="PRINTS" id="PR00723">
    <property type="entry name" value="SUBTILISIN"/>
</dbReference>
<evidence type="ECO:0000256" key="6">
    <source>
        <dbReference type="SAM" id="SignalP"/>
    </source>
</evidence>
<feature type="signal peptide" evidence="6">
    <location>
        <begin position="1"/>
        <end position="24"/>
    </location>
</feature>
<dbReference type="Gene3D" id="3.40.50.200">
    <property type="entry name" value="Peptidase S8/S53 domain"/>
    <property type="match status" value="2"/>
</dbReference>
<dbReference type="InterPro" id="IPR022398">
    <property type="entry name" value="Peptidase_S8_His-AS"/>
</dbReference>
<evidence type="ECO:0000256" key="2">
    <source>
        <dbReference type="ARBA" id="ARBA00022670"/>
    </source>
</evidence>
<dbReference type="CDD" id="cd07483">
    <property type="entry name" value="Peptidases_S8_Subtilisin_Novo-like"/>
    <property type="match status" value="1"/>
</dbReference>
<dbReference type="PANTHER" id="PTHR43399:SF4">
    <property type="entry name" value="CELL WALL-ASSOCIATED PROTEASE"/>
    <property type="match status" value="1"/>
</dbReference>
<keyword evidence="3 5" id="KW-0378">Hydrolase</keyword>
<evidence type="ECO:0000313" key="9">
    <source>
        <dbReference type="Proteomes" id="UP000322791"/>
    </source>
</evidence>
<comment type="similarity">
    <text evidence="1 5">Belongs to the peptidase S8 family.</text>
</comment>
<dbReference type="InterPro" id="IPR034080">
    <property type="entry name" value="Protease_P7-like_dom"/>
</dbReference>